<keyword evidence="7" id="KW-1185">Reference proteome</keyword>
<dbReference type="SUPFAM" id="SSF46458">
    <property type="entry name" value="Globin-like"/>
    <property type="match status" value="1"/>
</dbReference>
<evidence type="ECO:0000256" key="4">
    <source>
        <dbReference type="ARBA" id="ARBA00023004"/>
    </source>
</evidence>
<dbReference type="RefSeq" id="WP_007068482.1">
    <property type="nucleotide sequence ID" value="NZ_DS022272.1"/>
</dbReference>
<comment type="caution">
    <text evidence="6">The sequence shown here is derived from an EMBL/GenBank/DDBJ whole genome shotgun (WGS) entry which is preliminary data.</text>
</comment>
<dbReference type="HOGENOM" id="CLU_103526_2_0_5"/>
<dbReference type="InterPro" id="IPR009050">
    <property type="entry name" value="Globin-like_sf"/>
</dbReference>
<feature type="binding site" description="distal binding residue" evidence="5">
    <location>
        <position position="82"/>
    </location>
    <ligand>
        <name>heme</name>
        <dbReference type="ChEBI" id="CHEBI:30413"/>
    </ligand>
    <ligandPart>
        <name>Fe</name>
        <dbReference type="ChEBI" id="CHEBI:18248"/>
    </ligandPart>
</feature>
<gene>
    <name evidence="6" type="ORF">FP2506_16814</name>
</gene>
<dbReference type="GO" id="GO:0019825">
    <property type="term" value="F:oxygen binding"/>
    <property type="evidence" value="ECO:0007669"/>
    <property type="project" value="InterPro"/>
</dbReference>
<name>Q0G2R7_9HYPH</name>
<dbReference type="InterPro" id="IPR001486">
    <property type="entry name" value="Hemoglobin_trunc"/>
</dbReference>
<dbReference type="GO" id="GO:0020037">
    <property type="term" value="F:heme binding"/>
    <property type="evidence" value="ECO:0007669"/>
    <property type="project" value="InterPro"/>
</dbReference>
<evidence type="ECO:0000256" key="1">
    <source>
        <dbReference type="ARBA" id="ARBA00022448"/>
    </source>
</evidence>
<accession>Q0G2R7</accession>
<keyword evidence="4 5" id="KW-0408">Iron</keyword>
<dbReference type="AlphaFoldDB" id="Q0G2R7"/>
<proteinExistence type="predicted"/>
<dbReference type="InterPro" id="IPR012292">
    <property type="entry name" value="Globin/Proto"/>
</dbReference>
<keyword evidence="2 5" id="KW-0349">Heme</keyword>
<evidence type="ECO:0000256" key="2">
    <source>
        <dbReference type="ARBA" id="ARBA00022617"/>
    </source>
</evidence>
<sequence length="135" mass="15163">MSNMNEAKSLYDRLGGIYGIAGAVDDLVDRLYTNENANKNPAVRHFHEQGGEAGFKFLVTAWSVQETGGPKIYPGRDMRESHAHLKVDHDEFDNVYTAIKQTLFQVGVPKQERDEFMAIIESYRSMVVAPENQAA</sequence>
<evidence type="ECO:0000256" key="5">
    <source>
        <dbReference type="PIRSR" id="PIRSR601486-1"/>
    </source>
</evidence>
<evidence type="ECO:0000256" key="3">
    <source>
        <dbReference type="ARBA" id="ARBA00022723"/>
    </source>
</evidence>
<dbReference type="EMBL" id="AATP01000002">
    <property type="protein sequence ID" value="EAU42114.1"/>
    <property type="molecule type" value="Genomic_DNA"/>
</dbReference>
<organism evidence="6 7">
    <name type="scientific">Fulvimarina pelagi HTCC2506</name>
    <dbReference type="NCBI Taxonomy" id="314231"/>
    <lineage>
        <taxon>Bacteria</taxon>
        <taxon>Pseudomonadati</taxon>
        <taxon>Pseudomonadota</taxon>
        <taxon>Alphaproteobacteria</taxon>
        <taxon>Hyphomicrobiales</taxon>
        <taxon>Aurantimonadaceae</taxon>
        <taxon>Fulvimarina</taxon>
    </lineage>
</organism>
<dbReference type="STRING" id="217511.GCA_001463845_03208"/>
<dbReference type="CDD" id="cd00454">
    <property type="entry name" value="TrHb1_N"/>
    <property type="match status" value="1"/>
</dbReference>
<keyword evidence="3 5" id="KW-0479">Metal-binding</keyword>
<dbReference type="Proteomes" id="UP000004310">
    <property type="component" value="Unassembled WGS sequence"/>
</dbReference>
<dbReference type="GO" id="GO:0046872">
    <property type="term" value="F:metal ion binding"/>
    <property type="evidence" value="ECO:0007669"/>
    <property type="project" value="UniProtKB-KW"/>
</dbReference>
<dbReference type="Gene3D" id="1.10.490.10">
    <property type="entry name" value="Globins"/>
    <property type="match status" value="1"/>
</dbReference>
<reference evidence="6 7" key="1">
    <citation type="journal article" date="2010" name="J. Bacteriol.">
        <title>Genome sequence of Fulvimarina pelagi HTCC2506T, a Mn(II)-oxidizing alphaproteobacterium possessing an aerobic anoxygenic photosynthetic gene cluster and Xanthorhodopsin.</title>
        <authorList>
            <person name="Kang I."/>
            <person name="Oh H.M."/>
            <person name="Lim S.I."/>
            <person name="Ferriera S."/>
            <person name="Giovannoni S.J."/>
            <person name="Cho J.C."/>
        </authorList>
    </citation>
    <scope>NUCLEOTIDE SEQUENCE [LARGE SCALE GENOMIC DNA]</scope>
    <source>
        <strain evidence="6 7">HTCC2506</strain>
    </source>
</reference>
<protein>
    <recommendedName>
        <fullName evidence="8">Group 1 truncated hemoglobin</fullName>
    </recommendedName>
</protein>
<evidence type="ECO:0000313" key="6">
    <source>
        <dbReference type="EMBL" id="EAU42114.1"/>
    </source>
</evidence>
<evidence type="ECO:0000313" key="7">
    <source>
        <dbReference type="Proteomes" id="UP000004310"/>
    </source>
</evidence>
<dbReference type="Pfam" id="PF01152">
    <property type="entry name" value="Bac_globin"/>
    <property type="match status" value="1"/>
</dbReference>
<dbReference type="eggNOG" id="COG2346">
    <property type="taxonomic scope" value="Bacteria"/>
</dbReference>
<evidence type="ECO:0008006" key="8">
    <source>
        <dbReference type="Google" id="ProtNLM"/>
    </source>
</evidence>
<keyword evidence="1" id="KW-0813">Transport</keyword>